<dbReference type="AlphaFoldDB" id="A0A5R8WTF3"/>
<accession>A0A5R8WTF3</accession>
<dbReference type="Pfam" id="PF19408">
    <property type="entry name" value="PKD_6"/>
    <property type="match status" value="2"/>
</dbReference>
<keyword evidence="3" id="KW-1185">Reference proteome</keyword>
<feature type="domain" description="PKD-like" evidence="1">
    <location>
        <begin position="243"/>
        <end position="300"/>
    </location>
</feature>
<comment type="caution">
    <text evidence="2">The sequence shown here is derived from an EMBL/GenBank/DDBJ whole genome shotgun (WGS) entry which is preliminary data.</text>
</comment>
<protein>
    <submittedName>
        <fullName evidence="2">T9SS type A sorting domain-containing protein</fullName>
    </submittedName>
</protein>
<feature type="domain" description="PKD-like" evidence="1">
    <location>
        <begin position="318"/>
        <end position="382"/>
    </location>
</feature>
<dbReference type="RefSeq" id="WP_138077039.1">
    <property type="nucleotide sequence ID" value="NZ_VAJM01000003.1"/>
</dbReference>
<dbReference type="EMBL" id="VAJM01000003">
    <property type="protein sequence ID" value="TLM94206.1"/>
    <property type="molecule type" value="Genomic_DNA"/>
</dbReference>
<dbReference type="InterPro" id="IPR045829">
    <property type="entry name" value="PKD_6"/>
</dbReference>
<gene>
    <name evidence="2" type="ORF">FDY95_09330</name>
</gene>
<sequence length="479" mass="49051">MVELLSVKSLSGWTPGPVSGPATIDPCSSGQAYTYSVPQREFPSAPGDVITTYVWRVPAGWQVQNVAPDAQGEYVTGRAITVVVPAGGANGQVQARAYSSTCNFQNLALSLKTYVSDWVTLGVTRTPALSVAPANPSLTCGDTRPLTFTAALSPAIGNPVINWTYPAGWTGPATGASVTVTPSGTGGGTVTASAVYSCVTPAVSVSQAVSVGFSPQVAPPTLSGLPQPVGEVQVLCQPTTVTASAPGATSYAWTTTGSLRVNGSTTATGASVTVGSATGGGSGTVQVQALNASCAASDPRGFQASYGPPQPEELTYNDRDLCNTGIVFFSVRAADPAATFQWSISGSGARLRFGSTGSQVSVYITDPQGTFDLSVEARNSCNPAPAPVNPVQVGTFFCADFDYTCGMGSARAAAYPNPADESLTVRGNAGATLYDAAGAPVARLAPGQHQLRTRGLPEGAYFLQLPGRPARQRVQVRHR</sequence>
<reference evidence="2 3" key="1">
    <citation type="submission" date="2019-05" db="EMBL/GenBank/DDBJ databases">
        <title>Hymenobacter edaphi sp. nov., isolated from abandoned arsenic-contaminated farmland soil.</title>
        <authorList>
            <person name="Nie L."/>
        </authorList>
    </citation>
    <scope>NUCLEOTIDE SEQUENCE [LARGE SCALE GENOMIC DNA]</scope>
    <source>
        <strain evidence="2 3">1-3-3-8</strain>
    </source>
</reference>
<evidence type="ECO:0000313" key="3">
    <source>
        <dbReference type="Proteomes" id="UP000305517"/>
    </source>
</evidence>
<proteinExistence type="predicted"/>
<name>A0A5R8WTF3_9BACT</name>
<evidence type="ECO:0000259" key="1">
    <source>
        <dbReference type="Pfam" id="PF19408"/>
    </source>
</evidence>
<evidence type="ECO:0000313" key="2">
    <source>
        <dbReference type="EMBL" id="TLM94206.1"/>
    </source>
</evidence>
<organism evidence="2 3">
    <name type="scientific">Hymenobacter jeollabukensis</name>
    <dbReference type="NCBI Taxonomy" id="2025313"/>
    <lineage>
        <taxon>Bacteria</taxon>
        <taxon>Pseudomonadati</taxon>
        <taxon>Bacteroidota</taxon>
        <taxon>Cytophagia</taxon>
        <taxon>Cytophagales</taxon>
        <taxon>Hymenobacteraceae</taxon>
        <taxon>Hymenobacter</taxon>
    </lineage>
</organism>
<dbReference type="Proteomes" id="UP000305517">
    <property type="component" value="Unassembled WGS sequence"/>
</dbReference>
<dbReference type="OrthoDB" id="881767at2"/>